<dbReference type="EMBL" id="MHOQ01000011">
    <property type="protein sequence ID" value="OGZ67119.1"/>
    <property type="molecule type" value="Genomic_DNA"/>
</dbReference>
<organism evidence="3 4">
    <name type="scientific">Candidatus Staskawiczbacteria bacterium RIFCSPHIGHO2_02_FULL_33_16</name>
    <dbReference type="NCBI Taxonomy" id="1802204"/>
    <lineage>
        <taxon>Bacteria</taxon>
        <taxon>Candidatus Staskawicziibacteriota</taxon>
    </lineage>
</organism>
<dbReference type="SMART" id="SM01001">
    <property type="entry name" value="AIRC"/>
    <property type="match status" value="1"/>
</dbReference>
<dbReference type="Gene3D" id="3.40.50.1970">
    <property type="match status" value="1"/>
</dbReference>
<accession>A0A1G2HXI0</accession>
<feature type="domain" description="PurE" evidence="2">
    <location>
        <begin position="2"/>
        <end position="143"/>
    </location>
</feature>
<comment type="caution">
    <text evidence="3">The sequence shown here is derived from an EMBL/GenBank/DDBJ whole genome shotgun (WGS) entry which is preliminary data.</text>
</comment>
<dbReference type="PANTHER" id="PTHR23046:SF2">
    <property type="entry name" value="PHOSPHORIBOSYLAMINOIMIDAZOLE CARBOXYLASE"/>
    <property type="match status" value="1"/>
</dbReference>
<keyword evidence="1" id="KW-0658">Purine biosynthesis</keyword>
<dbReference type="SUPFAM" id="SSF52255">
    <property type="entry name" value="N5-CAIR mutase (phosphoribosylaminoimidazole carboxylase, PurE)"/>
    <property type="match status" value="1"/>
</dbReference>
<dbReference type="AlphaFoldDB" id="A0A1G2HXI0"/>
<dbReference type="InterPro" id="IPR024694">
    <property type="entry name" value="PurE_prokaryotes"/>
</dbReference>
<evidence type="ECO:0000256" key="1">
    <source>
        <dbReference type="ARBA" id="ARBA00022755"/>
    </source>
</evidence>
<evidence type="ECO:0000313" key="4">
    <source>
        <dbReference type="Proteomes" id="UP000179183"/>
    </source>
</evidence>
<gene>
    <name evidence="3" type="ORF">A3D34_02490</name>
</gene>
<evidence type="ECO:0000259" key="2">
    <source>
        <dbReference type="SMART" id="SM01001"/>
    </source>
</evidence>
<sequence>MNKILIVVGSKNDISRLSEVEKIFKDNKIKYKIEVISAHRNIRDLVKKLQPKLLVKFKIGVIFAVAHSVSNLPAIIAGYLKDDPIPVIGVGLTKTDTDTLESLLSVISIPKGIPLANTGINEIGLHNAALYCLKLIKKNNKKL</sequence>
<dbReference type="Pfam" id="PF00731">
    <property type="entry name" value="AIRC"/>
    <property type="match status" value="1"/>
</dbReference>
<proteinExistence type="predicted"/>
<dbReference type="InterPro" id="IPR000031">
    <property type="entry name" value="PurE_dom"/>
</dbReference>
<protein>
    <recommendedName>
        <fullName evidence="2">PurE domain-containing protein</fullName>
    </recommendedName>
</protein>
<name>A0A1G2HXI0_9BACT</name>
<evidence type="ECO:0000313" key="3">
    <source>
        <dbReference type="EMBL" id="OGZ67119.1"/>
    </source>
</evidence>
<dbReference type="Proteomes" id="UP000179183">
    <property type="component" value="Unassembled WGS sequence"/>
</dbReference>
<reference evidence="3 4" key="1">
    <citation type="journal article" date="2016" name="Nat. Commun.">
        <title>Thousands of microbial genomes shed light on interconnected biogeochemical processes in an aquifer system.</title>
        <authorList>
            <person name="Anantharaman K."/>
            <person name="Brown C.T."/>
            <person name="Hug L.A."/>
            <person name="Sharon I."/>
            <person name="Castelle C.J."/>
            <person name="Probst A.J."/>
            <person name="Thomas B.C."/>
            <person name="Singh A."/>
            <person name="Wilkins M.J."/>
            <person name="Karaoz U."/>
            <person name="Brodie E.L."/>
            <person name="Williams K.H."/>
            <person name="Hubbard S.S."/>
            <person name="Banfield J.F."/>
        </authorList>
    </citation>
    <scope>NUCLEOTIDE SEQUENCE [LARGE SCALE GENOMIC DNA]</scope>
</reference>
<dbReference type="PANTHER" id="PTHR23046">
    <property type="entry name" value="PHOSPHORIBOSYLAMINOIMIDAZOLE CARBOXYLASE CATALYTIC SUBUNIT"/>
    <property type="match status" value="1"/>
</dbReference>
<dbReference type="GO" id="GO:0006189">
    <property type="term" value="P:'de novo' IMP biosynthetic process"/>
    <property type="evidence" value="ECO:0007669"/>
    <property type="project" value="InterPro"/>
</dbReference>